<dbReference type="AlphaFoldDB" id="A0A7X0VZ57"/>
<evidence type="ECO:0000259" key="2">
    <source>
        <dbReference type="Pfam" id="PF12395"/>
    </source>
</evidence>
<reference evidence="3 4" key="1">
    <citation type="submission" date="2020-08" db="EMBL/GenBank/DDBJ databases">
        <title>Cohnella phylogeny.</title>
        <authorList>
            <person name="Dunlap C."/>
        </authorList>
    </citation>
    <scope>NUCLEOTIDE SEQUENCE [LARGE SCALE GENOMIC DNA]</scope>
    <source>
        <strain evidence="3 4">CBP 2801</strain>
    </source>
</reference>
<accession>A0A7X0VZ57</accession>
<protein>
    <submittedName>
        <fullName evidence="3">DUF1835 domain-containing protein</fullName>
    </submittedName>
</protein>
<feature type="domain" description="DUF3658" evidence="2">
    <location>
        <begin position="125"/>
        <end position="227"/>
    </location>
</feature>
<sequence>MDTDEGRRNRRLWFQERYSDKYNASQKTDFRSNLPNHAAVLAPDCLSEVTQIIVWHGDNAHEQTGLRYAMFRLRQAANEIRLLNTYGVHASLFDRPDWKVAFSHSGEISPDKLMPMLAKALEGPALAVTERDRLAREWSQWENSNETLRIWRDGNIFGVPESHYDELLLRTVGELQRTEGEWVCAARAVGELLGQDESFAGDGFFEYRLRSLIRSGELDSEGSLAGMGGYLVRPAQ</sequence>
<evidence type="ECO:0000313" key="4">
    <source>
        <dbReference type="Proteomes" id="UP000564644"/>
    </source>
</evidence>
<dbReference type="Pfam" id="PF12395">
    <property type="entry name" value="DUF3658"/>
    <property type="match status" value="1"/>
</dbReference>
<keyword evidence="4" id="KW-1185">Reference proteome</keyword>
<dbReference type="Pfam" id="PF08874">
    <property type="entry name" value="DUF1835"/>
    <property type="match status" value="1"/>
</dbReference>
<dbReference type="EMBL" id="JACJVO010000045">
    <property type="protein sequence ID" value="MBB6735217.1"/>
    <property type="molecule type" value="Genomic_DNA"/>
</dbReference>
<name>A0A7X0VZ57_9BACL</name>
<dbReference type="InterPro" id="IPR014973">
    <property type="entry name" value="DUF1835"/>
</dbReference>
<comment type="caution">
    <text evidence="3">The sequence shown here is derived from an EMBL/GenBank/DDBJ whole genome shotgun (WGS) entry which is preliminary data.</text>
</comment>
<dbReference type="InterPro" id="IPR022123">
    <property type="entry name" value="DUF3658"/>
</dbReference>
<organism evidence="3 4">
    <name type="scientific">Cohnella zeiphila</name>
    <dbReference type="NCBI Taxonomy" id="2761120"/>
    <lineage>
        <taxon>Bacteria</taxon>
        <taxon>Bacillati</taxon>
        <taxon>Bacillota</taxon>
        <taxon>Bacilli</taxon>
        <taxon>Bacillales</taxon>
        <taxon>Paenibacillaceae</taxon>
        <taxon>Cohnella</taxon>
    </lineage>
</organism>
<gene>
    <name evidence="3" type="ORF">H7C18_30325</name>
</gene>
<feature type="domain" description="DUF1835" evidence="1">
    <location>
        <begin position="2"/>
        <end position="85"/>
    </location>
</feature>
<dbReference type="Proteomes" id="UP000564644">
    <property type="component" value="Unassembled WGS sequence"/>
</dbReference>
<proteinExistence type="predicted"/>
<evidence type="ECO:0000259" key="1">
    <source>
        <dbReference type="Pfam" id="PF08874"/>
    </source>
</evidence>
<evidence type="ECO:0000313" key="3">
    <source>
        <dbReference type="EMBL" id="MBB6735217.1"/>
    </source>
</evidence>